<dbReference type="InterPro" id="IPR004995">
    <property type="entry name" value="Spore_Ger"/>
</dbReference>
<accession>A0ABS0F3R3</accession>
<organism evidence="5 6">
    <name type="scientific">Alicyclobacillus mali</name>
    <name type="common">ex Roth et al. 2021</name>
    <dbReference type="NCBI Taxonomy" id="1123961"/>
    <lineage>
        <taxon>Bacteria</taxon>
        <taxon>Bacillati</taxon>
        <taxon>Bacillota</taxon>
        <taxon>Bacilli</taxon>
        <taxon>Bacillales</taxon>
        <taxon>Alicyclobacillaceae</taxon>
        <taxon>Alicyclobacillus</taxon>
    </lineage>
</organism>
<reference evidence="5 6" key="1">
    <citation type="submission" date="2020-11" db="EMBL/GenBank/DDBJ databases">
        <title>Genomic insight of Alicyclobacillus mali FL 18 reveals a new arsenic-resistant strain, with potential in environmental biotechnology.</title>
        <authorList>
            <person name="Fiorentino G."/>
            <person name="Gallo G."/>
            <person name="Aulitto M."/>
        </authorList>
    </citation>
    <scope>NUCLEOTIDE SEQUENCE [LARGE SCALE GENOMIC DNA]</scope>
    <source>
        <strain evidence="5 6">FL 18</strain>
    </source>
</reference>
<evidence type="ECO:0000313" key="6">
    <source>
        <dbReference type="Proteomes" id="UP000642910"/>
    </source>
</evidence>
<evidence type="ECO:0000256" key="2">
    <source>
        <dbReference type="ARBA" id="ARBA00023136"/>
    </source>
</evidence>
<dbReference type="RefSeq" id="WP_082743911.1">
    <property type="nucleotide sequence ID" value="NZ_JADPKZ010000040.1"/>
</dbReference>
<keyword evidence="2 4" id="KW-0472">Membrane</keyword>
<dbReference type="PANTHER" id="PTHR22550">
    <property type="entry name" value="SPORE GERMINATION PROTEIN"/>
    <property type="match status" value="1"/>
</dbReference>
<evidence type="ECO:0000256" key="4">
    <source>
        <dbReference type="SAM" id="Phobius"/>
    </source>
</evidence>
<dbReference type="PANTHER" id="PTHR22550:SF5">
    <property type="entry name" value="LEUCINE ZIPPER PROTEIN 4"/>
    <property type="match status" value="1"/>
</dbReference>
<gene>
    <name evidence="5" type="ORF">IW967_08790</name>
</gene>
<protein>
    <submittedName>
        <fullName evidence="5">Spore germination protein</fullName>
    </submittedName>
</protein>
<sequence>MEVKNGVRIRPRQRPQGSAFPPDAEQGNHVQPGAEQGNDAQSGGEQASGAPAGGAPDATPPAKRRTRAAADRRGQGRGGAGTSAGAPSAQSEPGGAAAKERLHRALADNLAVLHELFTGCSDVQFRHLELEASRHAALVYFTGMVALDELSDEALVPLLTAFHPHVVGDYDPKQLAGRSLPVARADVVRTIDDVVDAIVLGRAVLFVDGFDAAISLTTTSPPRRAISEPETESVVRGPREGFTEDITLNMSLLRQKLRTPKLKSVPYYIGKYTKTEVRLVYIEGLADEQVIAEAKRRIEGIEIDGVLESGYLEELIEDQPLSPFPQFQYSERPDTVAAQLLEGRFAILTNGTPFALVAPVTWWQFLQASEDYYERFFLVYLVRVLRYVSLFIALFLPAMYIAVTTYHQDMLPTNLVISIAAARESIPFPAIIEALVMELTFEALREAGIRLPRAVGHAVSILGALVIGEAAVEAGIVSAPMVIIVALTGIASFTVPRYNAAIAIRLLRFPMMLLGAVLGMFGLVIGVMWVTVHLCKLRSFGVPYLSGFAPYKRKEVKDLFVRPPWWEMVYRPSSYAHQNRKRMNKQMMPRPEGNPQ</sequence>
<feature type="transmembrane region" description="Helical" evidence="4">
    <location>
        <begin position="474"/>
        <end position="495"/>
    </location>
</feature>
<feature type="region of interest" description="Disordered" evidence="3">
    <location>
        <begin position="1"/>
        <end position="98"/>
    </location>
</feature>
<dbReference type="Proteomes" id="UP000642910">
    <property type="component" value="Unassembled WGS sequence"/>
</dbReference>
<name>A0ABS0F3R3_9BACL</name>
<evidence type="ECO:0000313" key="5">
    <source>
        <dbReference type="EMBL" id="MBF8377961.1"/>
    </source>
</evidence>
<dbReference type="Pfam" id="PF03323">
    <property type="entry name" value="GerA"/>
    <property type="match status" value="1"/>
</dbReference>
<proteinExistence type="inferred from homology"/>
<dbReference type="EMBL" id="JADPKZ010000040">
    <property type="protein sequence ID" value="MBF8377961.1"/>
    <property type="molecule type" value="Genomic_DNA"/>
</dbReference>
<keyword evidence="6" id="KW-1185">Reference proteome</keyword>
<comment type="similarity">
    <text evidence="1">Belongs to the GerABKA family.</text>
</comment>
<keyword evidence="4" id="KW-1133">Transmembrane helix</keyword>
<dbReference type="InterPro" id="IPR050768">
    <property type="entry name" value="UPF0353/GerABKA_families"/>
</dbReference>
<feature type="region of interest" description="Disordered" evidence="3">
    <location>
        <begin position="577"/>
        <end position="596"/>
    </location>
</feature>
<feature type="compositionally biased region" description="Low complexity" evidence="3">
    <location>
        <begin position="39"/>
        <end position="61"/>
    </location>
</feature>
<keyword evidence="4" id="KW-0812">Transmembrane</keyword>
<dbReference type="PIRSF" id="PIRSF005690">
    <property type="entry name" value="GerBA"/>
    <property type="match status" value="1"/>
</dbReference>
<feature type="transmembrane region" description="Helical" evidence="4">
    <location>
        <begin position="384"/>
        <end position="406"/>
    </location>
</feature>
<evidence type="ECO:0000256" key="1">
    <source>
        <dbReference type="ARBA" id="ARBA00005278"/>
    </source>
</evidence>
<comment type="caution">
    <text evidence="5">The sequence shown here is derived from an EMBL/GenBank/DDBJ whole genome shotgun (WGS) entry which is preliminary data.</text>
</comment>
<evidence type="ECO:0000256" key="3">
    <source>
        <dbReference type="SAM" id="MobiDB-lite"/>
    </source>
</evidence>
<feature type="transmembrane region" description="Helical" evidence="4">
    <location>
        <begin position="507"/>
        <end position="530"/>
    </location>
</feature>